<feature type="domain" description="ATPase AAA-3" evidence="1">
    <location>
        <begin position="49"/>
        <end position="194"/>
    </location>
</feature>
<dbReference type="InterPro" id="IPR050764">
    <property type="entry name" value="CbbQ/NirQ/NorQ/GpvN"/>
</dbReference>
<dbReference type="Gene3D" id="3.40.50.300">
    <property type="entry name" value="P-loop containing nucleotide triphosphate hydrolases"/>
    <property type="match status" value="1"/>
</dbReference>
<dbReference type="Gene3D" id="1.10.8.80">
    <property type="entry name" value="Magnesium chelatase subunit I, C-Terminal domain"/>
    <property type="match status" value="1"/>
</dbReference>
<accession>A0A368YKD2</accession>
<dbReference type="Pfam" id="PF07726">
    <property type="entry name" value="AAA_3"/>
    <property type="match status" value="1"/>
</dbReference>
<proteinExistence type="predicted"/>
<evidence type="ECO:0000259" key="1">
    <source>
        <dbReference type="Pfam" id="PF07726"/>
    </source>
</evidence>
<dbReference type="Proteomes" id="UP000253345">
    <property type="component" value="Unassembled WGS sequence"/>
</dbReference>
<dbReference type="AlphaFoldDB" id="A0A368YKD2"/>
<dbReference type="EMBL" id="QPJL01000018">
    <property type="protein sequence ID" value="RCW80703.1"/>
    <property type="molecule type" value="Genomic_DNA"/>
</dbReference>
<comment type="caution">
    <text evidence="2">The sequence shown here is derived from an EMBL/GenBank/DDBJ whole genome shotgun (WGS) entry which is preliminary data.</text>
</comment>
<keyword evidence="3" id="KW-1185">Reference proteome</keyword>
<dbReference type="GO" id="GO:0005524">
    <property type="term" value="F:ATP binding"/>
    <property type="evidence" value="ECO:0007669"/>
    <property type="project" value="InterPro"/>
</dbReference>
<protein>
    <submittedName>
        <fullName evidence="2">MoxR-like ATPase</fullName>
    </submittedName>
</protein>
<dbReference type="GO" id="GO:0016887">
    <property type="term" value="F:ATP hydrolysis activity"/>
    <property type="evidence" value="ECO:0007669"/>
    <property type="project" value="InterPro"/>
</dbReference>
<sequence length="405" mass="43335">MDQIIDPSSLEAGHIAYLRGIPAAVEALDMHGMADVVNALVVALLTEGHVLLEGNPGLGKTALVRALSSALGLGRQAVGRVQFTPDLMPADITGTQMPADDGSGRLAFSPGPVFCSLLLADEINRATPKTQSAMLEAMAEYQVTVLGKTYPLRHWREAGRQSYRTPFMVMATQNPIDQEGTYALPEAQSDRFMFKINLSMPGAEVMGRIIAKALKPLDAAQQRQGTAEDPVQVAAAGARLHEIAQSVLSVGLSPLVLDHINNLVQASNRHFDQLRGIGPARVSGLRELVERRVTYPLGPRAGMALARAAVGWAAAVLVEPAQAGHATTAQTPRALAEILVPVLRHRIRISHDYAAMATPHAEAAALDDFIRELAVACAPDGPPAAGRYVEDFANFLDRARKDIRL</sequence>
<dbReference type="CDD" id="cd00009">
    <property type="entry name" value="AAA"/>
    <property type="match status" value="1"/>
</dbReference>
<dbReference type="SUPFAM" id="SSF52540">
    <property type="entry name" value="P-loop containing nucleoside triphosphate hydrolases"/>
    <property type="match status" value="1"/>
</dbReference>
<dbReference type="InterPro" id="IPR027417">
    <property type="entry name" value="P-loop_NTPase"/>
</dbReference>
<evidence type="ECO:0000313" key="3">
    <source>
        <dbReference type="Proteomes" id="UP000253345"/>
    </source>
</evidence>
<dbReference type="InterPro" id="IPR011703">
    <property type="entry name" value="ATPase_AAA-3"/>
</dbReference>
<dbReference type="RefSeq" id="WP_245948769.1">
    <property type="nucleotide sequence ID" value="NZ_QPJL01000018.1"/>
</dbReference>
<evidence type="ECO:0000313" key="2">
    <source>
        <dbReference type="EMBL" id="RCW80703.1"/>
    </source>
</evidence>
<name>A0A368YKD2_9RHOB</name>
<gene>
    <name evidence="2" type="ORF">DFP89_11820</name>
</gene>
<organism evidence="2 3">
    <name type="scientific">Paracoccus lutimaris</name>
    <dbReference type="NCBI Taxonomy" id="1490030"/>
    <lineage>
        <taxon>Bacteria</taxon>
        <taxon>Pseudomonadati</taxon>
        <taxon>Pseudomonadota</taxon>
        <taxon>Alphaproteobacteria</taxon>
        <taxon>Rhodobacterales</taxon>
        <taxon>Paracoccaceae</taxon>
        <taxon>Paracoccus</taxon>
    </lineage>
</organism>
<dbReference type="PANTHER" id="PTHR42759:SF6">
    <property type="entry name" value="REGULATORY PROTEIN-RELATED"/>
    <property type="match status" value="1"/>
</dbReference>
<dbReference type="PANTHER" id="PTHR42759">
    <property type="entry name" value="MOXR FAMILY PROTEIN"/>
    <property type="match status" value="1"/>
</dbReference>
<reference evidence="2 3" key="1">
    <citation type="submission" date="2018-07" db="EMBL/GenBank/DDBJ databases">
        <title>Genomic Encyclopedia of Type Strains, Phase III (KMG-III): the genomes of soil and plant-associated and newly described type strains.</title>
        <authorList>
            <person name="Whitman W."/>
        </authorList>
    </citation>
    <scope>NUCLEOTIDE SEQUENCE [LARGE SCALE GENOMIC DNA]</scope>
    <source>
        <strain evidence="2 3">CECT 8525</strain>
    </source>
</reference>